<feature type="compositionally biased region" description="Low complexity" evidence="1">
    <location>
        <begin position="208"/>
        <end position="236"/>
    </location>
</feature>
<feature type="region of interest" description="Disordered" evidence="1">
    <location>
        <begin position="207"/>
        <end position="236"/>
    </location>
</feature>
<reference evidence="2" key="1">
    <citation type="journal article" date="2024" name="Gigascience">
        <title>Chromosome-level genome of the poultry shaft louse Menopon gallinae provides insight into the host-switching and adaptive evolution of parasitic lice.</title>
        <authorList>
            <person name="Xu Y."/>
            <person name="Ma L."/>
            <person name="Liu S."/>
            <person name="Liang Y."/>
            <person name="Liu Q."/>
            <person name="He Z."/>
            <person name="Tian L."/>
            <person name="Duan Y."/>
            <person name="Cai W."/>
            <person name="Li H."/>
            <person name="Song F."/>
        </authorList>
    </citation>
    <scope>NUCLEOTIDE SEQUENCE</scope>
    <source>
        <strain evidence="2">Cailab_2023a</strain>
    </source>
</reference>
<comment type="caution">
    <text evidence="2">The sequence shown here is derived from an EMBL/GenBank/DDBJ whole genome shotgun (WGS) entry which is preliminary data.</text>
</comment>
<feature type="compositionally biased region" description="Polar residues" evidence="1">
    <location>
        <begin position="549"/>
        <end position="565"/>
    </location>
</feature>
<feature type="region of interest" description="Disordered" evidence="1">
    <location>
        <begin position="253"/>
        <end position="280"/>
    </location>
</feature>
<feature type="compositionally biased region" description="Acidic residues" evidence="1">
    <location>
        <begin position="701"/>
        <end position="716"/>
    </location>
</feature>
<protein>
    <submittedName>
        <fullName evidence="2">Uncharacterized protein</fullName>
    </submittedName>
</protein>
<evidence type="ECO:0000313" key="2">
    <source>
        <dbReference type="EMBL" id="KAL0281097.1"/>
    </source>
</evidence>
<organism evidence="2">
    <name type="scientific">Menopon gallinae</name>
    <name type="common">poultry shaft louse</name>
    <dbReference type="NCBI Taxonomy" id="328185"/>
    <lineage>
        <taxon>Eukaryota</taxon>
        <taxon>Metazoa</taxon>
        <taxon>Ecdysozoa</taxon>
        <taxon>Arthropoda</taxon>
        <taxon>Hexapoda</taxon>
        <taxon>Insecta</taxon>
        <taxon>Pterygota</taxon>
        <taxon>Neoptera</taxon>
        <taxon>Paraneoptera</taxon>
        <taxon>Psocodea</taxon>
        <taxon>Troctomorpha</taxon>
        <taxon>Phthiraptera</taxon>
        <taxon>Amblycera</taxon>
        <taxon>Menoponidae</taxon>
        <taxon>Menopon</taxon>
    </lineage>
</organism>
<dbReference type="EMBL" id="JARGDH010000001">
    <property type="protein sequence ID" value="KAL0281097.1"/>
    <property type="molecule type" value="Genomic_DNA"/>
</dbReference>
<evidence type="ECO:0000256" key="1">
    <source>
        <dbReference type="SAM" id="MobiDB-lite"/>
    </source>
</evidence>
<sequence length="797" mass="88633">MRYLRKRRRGGGCDTAAEAALREFIIPGERTSSEKVRDRKWLLRSDCTVNGFGEIIALALICCASAARQNNQYQTKRIIKVRVPPRQYPDFYNGPKGYLRPSGSPIRFKEFHNKHPEFARPNHPPQFFNNYNNIYFKHQSRPPPLPQGLPGPSFSGAGFGQSFKGFSKEIHQKFPLTYGSGFPHKASFSSFKFPSVKEEFRITQSQVSSSAAPIHASSSSSSSSSSLSSSSGSSSSFGTSSSYQPTSFLVSSPHIPHVQSSNDNRGPIREIPAPDLSPKPADALQLDEYATYGKGPSIDVTNLVSDVGGQQLTFSTDYFSAFGHQANNFDLINDNHLTTATVYAPGLYRENHITATVEGSGHESEATVTTASPEIAYKGSQIAVTPVPSPTYEVTEHQHTAPGSSNFGSAQYYYAPDPDPSEPVHKVPQTKELFNEQKPAETYIPNQNFQVLEGGTVAAPLTTLSSQELFQLMHGFPGKVPVVAEPIVAIVGHQPGGLYVQPNYQYIQTAQGTGEQYQQSQTTQHVVVQPQQTYVQQYENYAAYAQPTQSTATQNYHSEDTSNYQYEPEASESQKRGSVTKMDEDSPNEVEDVESPRENRIIIHFNKLPEVPFYTTLPNKQAAEALASLQAAGSIGSNYVDRIKLSQEESQKNAAFDNVFVKLRGDQGPEKEDDLDLQLEQQQQLQQQQLQQQQLQQQQQEFEEEERDQEESDVLDQQEIGPQDQQENLVSPLTIHLNREIEQQDSRDQTPNVEIQKSIPIFETSYSATSLQDDSAFAQKEIGATKTESFGKRIRPK</sequence>
<feature type="region of interest" description="Disordered" evidence="1">
    <location>
        <begin position="695"/>
        <end position="729"/>
    </location>
</feature>
<proteinExistence type="predicted"/>
<gene>
    <name evidence="2" type="ORF">PYX00_002191</name>
</gene>
<accession>A0AAW2IFG2</accession>
<feature type="region of interest" description="Disordered" evidence="1">
    <location>
        <begin position="549"/>
        <end position="595"/>
    </location>
</feature>
<name>A0AAW2IFG2_9NEOP</name>
<dbReference type="AlphaFoldDB" id="A0AAW2IFG2"/>